<organism evidence="1">
    <name type="scientific">marine metagenome</name>
    <dbReference type="NCBI Taxonomy" id="408172"/>
    <lineage>
        <taxon>unclassified sequences</taxon>
        <taxon>metagenomes</taxon>
        <taxon>ecological metagenomes</taxon>
    </lineage>
</organism>
<dbReference type="EMBL" id="UINC01030305">
    <property type="protein sequence ID" value="SVB14481.1"/>
    <property type="molecule type" value="Genomic_DNA"/>
</dbReference>
<feature type="non-terminal residue" evidence="1">
    <location>
        <position position="63"/>
    </location>
</feature>
<protein>
    <submittedName>
        <fullName evidence="1">Uncharacterized protein</fullName>
    </submittedName>
</protein>
<proteinExistence type="predicted"/>
<evidence type="ECO:0000313" key="1">
    <source>
        <dbReference type="EMBL" id="SVB14481.1"/>
    </source>
</evidence>
<name>A0A382BLS3_9ZZZZ</name>
<sequence>MLLTMKDKVLKKQGFLCLAATLALTSYADQVETNKSNENDTTPFPQYLHEDIKIPAASADEPL</sequence>
<dbReference type="AlphaFoldDB" id="A0A382BLS3"/>
<gene>
    <name evidence="1" type="ORF">METZ01_LOCUS167335</name>
</gene>
<accession>A0A382BLS3</accession>
<reference evidence="1" key="1">
    <citation type="submission" date="2018-05" db="EMBL/GenBank/DDBJ databases">
        <authorList>
            <person name="Lanie J.A."/>
            <person name="Ng W.-L."/>
            <person name="Kazmierczak K.M."/>
            <person name="Andrzejewski T.M."/>
            <person name="Davidsen T.M."/>
            <person name="Wayne K.J."/>
            <person name="Tettelin H."/>
            <person name="Glass J.I."/>
            <person name="Rusch D."/>
            <person name="Podicherti R."/>
            <person name="Tsui H.-C.T."/>
            <person name="Winkler M.E."/>
        </authorList>
    </citation>
    <scope>NUCLEOTIDE SEQUENCE</scope>
</reference>